<evidence type="ECO:0000313" key="2">
    <source>
        <dbReference type="EMBL" id="MDO7874321.1"/>
    </source>
</evidence>
<dbReference type="Proteomes" id="UP001176429">
    <property type="component" value="Unassembled WGS sequence"/>
</dbReference>
<comment type="caution">
    <text evidence="2">The sequence shown here is derived from an EMBL/GenBank/DDBJ whole genome shotgun (WGS) entry which is preliminary data.</text>
</comment>
<dbReference type="RefSeq" id="WP_305005634.1">
    <property type="nucleotide sequence ID" value="NZ_JAUQSY010000003.1"/>
</dbReference>
<evidence type="ECO:0000256" key="1">
    <source>
        <dbReference type="SAM" id="MobiDB-lite"/>
    </source>
</evidence>
<dbReference type="EMBL" id="JAUQSY010000003">
    <property type="protein sequence ID" value="MDO7874321.1"/>
    <property type="molecule type" value="Genomic_DNA"/>
</dbReference>
<feature type="region of interest" description="Disordered" evidence="1">
    <location>
        <begin position="1"/>
        <end position="22"/>
    </location>
</feature>
<accession>A0ABT9B7R5</accession>
<keyword evidence="3" id="KW-1185">Reference proteome</keyword>
<sequence>MDAKTAVQRLASASSATTPDQMKQRAQEMLAGLGDLVKQYVYGRLHPGASSANVRPNSFAGHIEVEATTETLAVSMPGYAESIDRGRKEGGRKVPIAALLKWLAARGVTPRRNQTLNSIAFAVQNAIYLHGIKARPFLVGTEEYLSQLVDALIDDVLLPELVGMLDDKFPD</sequence>
<evidence type="ECO:0000313" key="3">
    <source>
        <dbReference type="Proteomes" id="UP001176429"/>
    </source>
</evidence>
<feature type="compositionally biased region" description="Polar residues" evidence="1">
    <location>
        <begin position="11"/>
        <end position="21"/>
    </location>
</feature>
<gene>
    <name evidence="2" type="ORF">Q5H93_06220</name>
</gene>
<name>A0ABT9B7R5_9BACT</name>
<organism evidence="2 3">
    <name type="scientific">Hymenobacter aranciens</name>
    <dbReference type="NCBI Taxonomy" id="3063996"/>
    <lineage>
        <taxon>Bacteria</taxon>
        <taxon>Pseudomonadati</taxon>
        <taxon>Bacteroidota</taxon>
        <taxon>Cytophagia</taxon>
        <taxon>Cytophagales</taxon>
        <taxon>Hymenobacteraceae</taxon>
        <taxon>Hymenobacter</taxon>
    </lineage>
</organism>
<proteinExistence type="predicted"/>
<protein>
    <submittedName>
        <fullName evidence="2">Uncharacterized protein</fullName>
    </submittedName>
</protein>
<reference evidence="2" key="1">
    <citation type="submission" date="2023-07" db="EMBL/GenBank/DDBJ databases">
        <authorList>
            <person name="Kim M.K."/>
        </authorList>
    </citation>
    <scope>NUCLEOTIDE SEQUENCE</scope>
    <source>
        <strain evidence="2">ASUV-10-1</strain>
    </source>
</reference>